<feature type="region of interest" description="Disordered" evidence="1">
    <location>
        <begin position="234"/>
        <end position="394"/>
    </location>
</feature>
<proteinExistence type="predicted"/>
<protein>
    <recommendedName>
        <fullName evidence="2">PIN domain-containing protein</fullName>
    </recommendedName>
</protein>
<evidence type="ECO:0000313" key="3">
    <source>
        <dbReference type="EMBL" id="KAG2177715.1"/>
    </source>
</evidence>
<sequence length="394" mass="43739">MHGDEDYMDEDGPEFISMINDLVRNVRTEITTHPHDTASASRLQINLQSPYSLSQSKYAAPSQSKHSALKYKSHRLGADNVKQSITTSRNLKKHLESLISTTSAQAIQEETFIVVDTNILISHQDHLKSLISSIERRQCCATVVVPWVVLEELDLLKSRRGAPGSRVADRAQGAIIFLQKIFSSKSPALRGQQVIESSDTSAFIAVGEYAFGSVDQHKLQTLVDNAQVRATAHKKALSVSTPPAPSTSRSQTGVTEVMSQVQSRPSTSHRSTETIHKPRSYSFEGTSAADSIHAPHKSTSKRLQDATSRLDTKKEARSWNMEALERHRSKMESKGEPKPRTHTTEDRHHSIKKHSEAKPALDDDDDCAMDVDDDYPPPLPKSSLDSIHASSHYY</sequence>
<name>A0A8H7PPT4_9FUNG</name>
<keyword evidence="4" id="KW-1185">Reference proteome</keyword>
<dbReference type="OrthoDB" id="2017974at2759"/>
<dbReference type="Proteomes" id="UP000612746">
    <property type="component" value="Unassembled WGS sequence"/>
</dbReference>
<dbReference type="InterPro" id="IPR002716">
    <property type="entry name" value="PIN_dom"/>
</dbReference>
<feature type="compositionally biased region" description="Polar residues" evidence="1">
    <location>
        <begin position="238"/>
        <end position="269"/>
    </location>
</feature>
<dbReference type="AlphaFoldDB" id="A0A8H7PPT4"/>
<organism evidence="3 4">
    <name type="scientific">Umbelopsis vinacea</name>
    <dbReference type="NCBI Taxonomy" id="44442"/>
    <lineage>
        <taxon>Eukaryota</taxon>
        <taxon>Fungi</taxon>
        <taxon>Fungi incertae sedis</taxon>
        <taxon>Mucoromycota</taxon>
        <taxon>Mucoromycotina</taxon>
        <taxon>Umbelopsidomycetes</taxon>
        <taxon>Umbelopsidales</taxon>
        <taxon>Umbelopsidaceae</taxon>
        <taxon>Umbelopsis</taxon>
    </lineage>
</organism>
<evidence type="ECO:0000313" key="4">
    <source>
        <dbReference type="Proteomes" id="UP000612746"/>
    </source>
</evidence>
<feature type="compositionally biased region" description="Polar residues" evidence="1">
    <location>
        <begin position="383"/>
        <end position="394"/>
    </location>
</feature>
<dbReference type="Pfam" id="PF13638">
    <property type="entry name" value="PIN_4"/>
    <property type="match status" value="1"/>
</dbReference>
<reference evidence="3" key="1">
    <citation type="submission" date="2020-12" db="EMBL/GenBank/DDBJ databases">
        <title>Metabolic potential, ecology and presence of endohyphal bacteria is reflected in genomic diversity of Mucoromycotina.</title>
        <authorList>
            <person name="Muszewska A."/>
            <person name="Okrasinska A."/>
            <person name="Steczkiewicz K."/>
            <person name="Drgas O."/>
            <person name="Orlowska M."/>
            <person name="Perlinska-Lenart U."/>
            <person name="Aleksandrzak-Piekarczyk T."/>
            <person name="Szatraj K."/>
            <person name="Zielenkiewicz U."/>
            <person name="Pilsyk S."/>
            <person name="Malc E."/>
            <person name="Mieczkowski P."/>
            <person name="Kruszewska J.S."/>
            <person name="Biernat P."/>
            <person name="Pawlowska J."/>
        </authorList>
    </citation>
    <scope>NUCLEOTIDE SEQUENCE</scope>
    <source>
        <strain evidence="3">WA0000051536</strain>
    </source>
</reference>
<feature type="compositionally biased region" description="Acidic residues" evidence="1">
    <location>
        <begin position="362"/>
        <end position="375"/>
    </location>
</feature>
<dbReference type="PANTHER" id="PTHR16161:SF0">
    <property type="entry name" value="TRANSCRIPTIONAL PROTEIN SWT1"/>
    <property type="match status" value="1"/>
</dbReference>
<dbReference type="EMBL" id="JAEPRA010000012">
    <property type="protein sequence ID" value="KAG2177715.1"/>
    <property type="molecule type" value="Genomic_DNA"/>
</dbReference>
<evidence type="ECO:0000256" key="1">
    <source>
        <dbReference type="SAM" id="MobiDB-lite"/>
    </source>
</evidence>
<evidence type="ECO:0000259" key="2">
    <source>
        <dbReference type="Pfam" id="PF13638"/>
    </source>
</evidence>
<accession>A0A8H7PPT4</accession>
<dbReference type="Gene3D" id="3.40.50.1010">
    <property type="entry name" value="5'-nuclease"/>
    <property type="match status" value="1"/>
</dbReference>
<comment type="caution">
    <text evidence="3">The sequence shown here is derived from an EMBL/GenBank/DDBJ whole genome shotgun (WGS) entry which is preliminary data.</text>
</comment>
<dbReference type="PANTHER" id="PTHR16161">
    <property type="entry name" value="TRANSCRIPTIONAL PROTEIN SWT1"/>
    <property type="match status" value="1"/>
</dbReference>
<feature type="compositionally biased region" description="Basic and acidic residues" evidence="1">
    <location>
        <begin position="302"/>
        <end position="361"/>
    </location>
</feature>
<dbReference type="GO" id="GO:0005634">
    <property type="term" value="C:nucleus"/>
    <property type="evidence" value="ECO:0007669"/>
    <property type="project" value="TreeGrafter"/>
</dbReference>
<feature type="domain" description="PIN" evidence="2">
    <location>
        <begin position="113"/>
        <end position="201"/>
    </location>
</feature>
<dbReference type="InterPro" id="IPR052626">
    <property type="entry name" value="SWT1_Regulator"/>
</dbReference>
<gene>
    <name evidence="3" type="ORF">INT44_008229</name>
</gene>